<keyword evidence="4 7" id="KW-0547">Nucleotide-binding</keyword>
<keyword evidence="5 7" id="KW-0067">ATP-binding</keyword>
<evidence type="ECO:0000256" key="7">
    <source>
        <dbReference type="RuleBase" id="RU362021"/>
    </source>
</evidence>
<evidence type="ECO:0000256" key="1">
    <source>
        <dbReference type="ARBA" id="ARBA00022642"/>
    </source>
</evidence>
<keyword evidence="2 7" id="KW-0808">Transferase</keyword>
<keyword evidence="1 7" id="KW-0662">Pyridine nucleotide biosynthesis</keyword>
<comment type="caution">
    <text evidence="9">The sequence shown here is derived from an EMBL/GenBank/DDBJ whole genome shotgun (WGS) entry which is preliminary data.</text>
</comment>
<dbReference type="GO" id="GO:0000309">
    <property type="term" value="F:nicotinamide-nucleotide adenylyltransferase activity"/>
    <property type="evidence" value="ECO:0007669"/>
    <property type="project" value="UniProtKB-EC"/>
</dbReference>
<dbReference type="SUPFAM" id="SSF52374">
    <property type="entry name" value="Nucleotidylyl transferase"/>
    <property type="match status" value="1"/>
</dbReference>
<dbReference type="EMBL" id="CAJOBA010002382">
    <property type="protein sequence ID" value="CAF3642446.1"/>
    <property type="molecule type" value="Genomic_DNA"/>
</dbReference>
<comment type="similarity">
    <text evidence="7">Belongs to the eukaryotic NMN adenylyltransferase family.</text>
</comment>
<keyword evidence="6 7" id="KW-0520">NAD</keyword>
<evidence type="ECO:0000256" key="6">
    <source>
        <dbReference type="ARBA" id="ARBA00023027"/>
    </source>
</evidence>
<comment type="catalytic activity">
    <reaction evidence="7">
        <text>beta-nicotinamide D-ribonucleotide + ATP + H(+) = diphosphate + NAD(+)</text>
        <dbReference type="Rhea" id="RHEA:21360"/>
        <dbReference type="ChEBI" id="CHEBI:14649"/>
        <dbReference type="ChEBI" id="CHEBI:15378"/>
        <dbReference type="ChEBI" id="CHEBI:30616"/>
        <dbReference type="ChEBI" id="CHEBI:33019"/>
        <dbReference type="ChEBI" id="CHEBI:57540"/>
        <dbReference type="EC" id="2.7.7.1"/>
    </reaction>
</comment>
<dbReference type="PANTHER" id="PTHR12039">
    <property type="entry name" value="NICOTINAMIDE MONONUCLEOTIDE ADENYLYLTRANSFERASE"/>
    <property type="match status" value="1"/>
</dbReference>
<evidence type="ECO:0000313" key="10">
    <source>
        <dbReference type="EMBL" id="CAF3642446.1"/>
    </source>
</evidence>
<evidence type="ECO:0000256" key="3">
    <source>
        <dbReference type="ARBA" id="ARBA00022695"/>
    </source>
</evidence>
<evidence type="ECO:0000313" key="9">
    <source>
        <dbReference type="EMBL" id="CAF0857478.1"/>
    </source>
</evidence>
<dbReference type="EC" id="2.7.7.18" evidence="7"/>
<dbReference type="Proteomes" id="UP000682733">
    <property type="component" value="Unassembled WGS sequence"/>
</dbReference>
<evidence type="ECO:0000256" key="5">
    <source>
        <dbReference type="ARBA" id="ARBA00022840"/>
    </source>
</evidence>
<dbReference type="InterPro" id="IPR005248">
    <property type="entry name" value="NadD/NMNAT"/>
</dbReference>
<evidence type="ECO:0000259" key="8">
    <source>
        <dbReference type="Pfam" id="PF01467"/>
    </source>
</evidence>
<dbReference type="GO" id="GO:0009435">
    <property type="term" value="P:NAD+ biosynthetic process"/>
    <property type="evidence" value="ECO:0007669"/>
    <property type="project" value="InterPro"/>
</dbReference>
<reference evidence="9" key="1">
    <citation type="submission" date="2021-02" db="EMBL/GenBank/DDBJ databases">
        <authorList>
            <person name="Nowell W R."/>
        </authorList>
    </citation>
    <scope>NUCLEOTIDE SEQUENCE</scope>
</reference>
<keyword evidence="3 7" id="KW-0548">Nucleotidyltransferase</keyword>
<dbReference type="InterPro" id="IPR004821">
    <property type="entry name" value="Cyt_trans-like"/>
</dbReference>
<dbReference type="EMBL" id="CAJNOK010002382">
    <property type="protein sequence ID" value="CAF0857478.1"/>
    <property type="molecule type" value="Genomic_DNA"/>
</dbReference>
<accession>A0A8S2DBS4</accession>
<name>A0A8S2DBS4_9BILA</name>
<sequence>MLRILLMDVNVLESELTTIKTPSDSGKSTEEISVQKKPSDADLIPINKLTKSTLSDSNSQSYPLVVLVACGSYSPITHMHLRIFEQAKNYLMYESPYQKFDVVGALLSPVHDAYGKKSLIRDLHRINMCKLATEDSSWIAVSSWEISQAGWTTTAETLMKYQTVLNSSHLYTSDIRVMLLCGADVVESTKIPDLWRPDHIKLIFGTIGVVVIERIGLDLQVLIEQDPVLSLYKQNIHIVPQTIINNISATSVRNLLANNLSVKYLLPDKVIKYIEDNELYGYSKKVAEQRKQKYITEC</sequence>
<dbReference type="AlphaFoldDB" id="A0A8S2DBS4"/>
<protein>
    <recommendedName>
        <fullName evidence="7">Nicotinamide-nucleotide adenylyltransferase</fullName>
        <ecNumber evidence="7">2.7.7.1</ecNumber>
        <ecNumber evidence="7">2.7.7.18</ecNumber>
    </recommendedName>
</protein>
<dbReference type="InterPro" id="IPR014729">
    <property type="entry name" value="Rossmann-like_a/b/a_fold"/>
</dbReference>
<evidence type="ECO:0000313" key="11">
    <source>
        <dbReference type="Proteomes" id="UP000677228"/>
    </source>
</evidence>
<dbReference type="PANTHER" id="PTHR12039:SF0">
    <property type="entry name" value="NICOTINAMIDE-NUCLEOTIDE ADENYLYLTRANSFERASE"/>
    <property type="match status" value="1"/>
</dbReference>
<dbReference type="InterPro" id="IPR051182">
    <property type="entry name" value="Euk_NMN_adenylyltrnsfrase"/>
</dbReference>
<feature type="domain" description="Cytidyltransferase-like" evidence="8">
    <location>
        <begin position="68"/>
        <end position="254"/>
    </location>
</feature>
<evidence type="ECO:0000256" key="4">
    <source>
        <dbReference type="ARBA" id="ARBA00022741"/>
    </source>
</evidence>
<comment type="catalytic activity">
    <reaction evidence="7">
        <text>nicotinate beta-D-ribonucleotide + ATP + H(+) = deamido-NAD(+) + diphosphate</text>
        <dbReference type="Rhea" id="RHEA:22860"/>
        <dbReference type="ChEBI" id="CHEBI:15378"/>
        <dbReference type="ChEBI" id="CHEBI:30616"/>
        <dbReference type="ChEBI" id="CHEBI:33019"/>
        <dbReference type="ChEBI" id="CHEBI:57502"/>
        <dbReference type="ChEBI" id="CHEBI:58437"/>
        <dbReference type="EC" id="2.7.7.18"/>
    </reaction>
</comment>
<evidence type="ECO:0000256" key="2">
    <source>
        <dbReference type="ARBA" id="ARBA00022679"/>
    </source>
</evidence>
<dbReference type="NCBIfam" id="TIGR00482">
    <property type="entry name" value="nicotinate (nicotinamide) nucleotide adenylyltransferase"/>
    <property type="match status" value="1"/>
</dbReference>
<dbReference type="Gene3D" id="3.40.50.620">
    <property type="entry name" value="HUPs"/>
    <property type="match status" value="1"/>
</dbReference>
<dbReference type="GO" id="GO:0004515">
    <property type="term" value="F:nicotinate-nucleotide adenylyltransferase activity"/>
    <property type="evidence" value="ECO:0007669"/>
    <property type="project" value="UniProtKB-EC"/>
</dbReference>
<dbReference type="Pfam" id="PF01467">
    <property type="entry name" value="CTP_transf_like"/>
    <property type="match status" value="1"/>
</dbReference>
<dbReference type="GO" id="GO:0005524">
    <property type="term" value="F:ATP binding"/>
    <property type="evidence" value="ECO:0007669"/>
    <property type="project" value="UniProtKB-KW"/>
</dbReference>
<organism evidence="9 11">
    <name type="scientific">Didymodactylos carnosus</name>
    <dbReference type="NCBI Taxonomy" id="1234261"/>
    <lineage>
        <taxon>Eukaryota</taxon>
        <taxon>Metazoa</taxon>
        <taxon>Spiralia</taxon>
        <taxon>Gnathifera</taxon>
        <taxon>Rotifera</taxon>
        <taxon>Eurotatoria</taxon>
        <taxon>Bdelloidea</taxon>
        <taxon>Philodinida</taxon>
        <taxon>Philodinidae</taxon>
        <taxon>Didymodactylos</taxon>
    </lineage>
</organism>
<dbReference type="FunFam" id="3.40.50.620:FF:000181">
    <property type="entry name" value="Nicotinamide/nicotinic acid mononucleotide adenylyltransferase 3"/>
    <property type="match status" value="1"/>
</dbReference>
<dbReference type="EC" id="2.7.7.1" evidence="7"/>
<gene>
    <name evidence="9" type="ORF">OVA965_LOCUS7462</name>
    <name evidence="10" type="ORF">TMI583_LOCUS7457</name>
</gene>
<proteinExistence type="inferred from homology"/>
<comment type="pathway">
    <text evidence="7">Cofactor biosynthesis; NAD(+) biosynthesis; NAD(+) from nicotinamide D-ribonucleotide: step 1/1.</text>
</comment>
<dbReference type="Proteomes" id="UP000677228">
    <property type="component" value="Unassembled WGS sequence"/>
</dbReference>